<evidence type="ECO:0000256" key="2">
    <source>
        <dbReference type="SAM" id="SignalP"/>
    </source>
</evidence>
<evidence type="ECO:0000313" key="4">
    <source>
        <dbReference type="EMBL" id="QCB29343.1"/>
    </source>
</evidence>
<dbReference type="PROSITE" id="PS51257">
    <property type="entry name" value="PROKAR_LIPOPROTEIN"/>
    <property type="match status" value="1"/>
</dbReference>
<name>A0A4P7QI60_9CORY</name>
<dbReference type="EMBL" id="CP039247">
    <property type="protein sequence ID" value="QCB29343.1"/>
    <property type="molecule type" value="Genomic_DNA"/>
</dbReference>
<gene>
    <name evidence="4" type="ORF">CENDO_10450</name>
</gene>
<dbReference type="InterPro" id="IPR036249">
    <property type="entry name" value="Thioredoxin-like_sf"/>
</dbReference>
<keyword evidence="2" id="KW-0732">Signal</keyword>
<feature type="compositionally biased region" description="Low complexity" evidence="1">
    <location>
        <begin position="31"/>
        <end position="51"/>
    </location>
</feature>
<evidence type="ECO:0000313" key="5">
    <source>
        <dbReference type="Proteomes" id="UP000296352"/>
    </source>
</evidence>
<feature type="region of interest" description="Disordered" evidence="1">
    <location>
        <begin position="23"/>
        <end position="99"/>
    </location>
</feature>
<reference evidence="4 5" key="1">
    <citation type="submission" date="2019-04" db="EMBL/GenBank/DDBJ databases">
        <title>Corynebacterium endometrii sp. nov., isolated from the uterus of a cow with endometritis.</title>
        <authorList>
            <person name="Ballas P."/>
            <person name="Ruckert C."/>
            <person name="Wagener K."/>
            <person name="Drillich M."/>
            <person name="Kaempfer P."/>
            <person name="Busse H.-J."/>
            <person name="Ehling-Schulz M."/>
        </authorList>
    </citation>
    <scope>NUCLEOTIDE SEQUENCE [LARGE SCALE GENOMIC DNA]</scope>
    <source>
        <strain evidence="4 5">LMM-1653</strain>
    </source>
</reference>
<evidence type="ECO:0000259" key="3">
    <source>
        <dbReference type="Pfam" id="PF13462"/>
    </source>
</evidence>
<feature type="compositionally biased region" description="Low complexity" evidence="1">
    <location>
        <begin position="67"/>
        <end position="99"/>
    </location>
</feature>
<accession>A0A4P7QI60</accession>
<dbReference type="InterPro" id="IPR012336">
    <property type="entry name" value="Thioredoxin-like_fold"/>
</dbReference>
<dbReference type="AlphaFoldDB" id="A0A4P7QI60"/>
<feature type="signal peptide" evidence="2">
    <location>
        <begin position="1"/>
        <end position="20"/>
    </location>
</feature>
<dbReference type="Pfam" id="PF13462">
    <property type="entry name" value="Thioredoxin_4"/>
    <property type="match status" value="1"/>
</dbReference>
<sequence length="295" mass="29642" precursor="true">MRSPKLVMTTGALISAALLAAGCSNPDSRQPAAPESTVEVAETTTTSEGAAGVCGPGDEAGGDGSEEACAPGESSSASETSASVTKSAEPSGSASSTTSSASAAADASSAIGNHAVTVTDTGIVVGDPEAAHSVQIYEDFNCPHCVNLHKVLSEDGSIDRWIEQGASVEIIPVNYLGPRTTHDFSGRAAAALNLVASKYPDKLGDAQAALFNARPEASTTTLSDSELIEALEDAGIELTAADGAALAGGEYDEWVDGATAGAAEAGVTSIPQVWVDGERVDKDTPEELVAGVKFD</sequence>
<organism evidence="4 5">
    <name type="scientific">Corynebacterium endometrii</name>
    <dbReference type="NCBI Taxonomy" id="2488819"/>
    <lineage>
        <taxon>Bacteria</taxon>
        <taxon>Bacillati</taxon>
        <taxon>Actinomycetota</taxon>
        <taxon>Actinomycetes</taxon>
        <taxon>Mycobacteriales</taxon>
        <taxon>Corynebacteriaceae</taxon>
        <taxon>Corynebacterium</taxon>
    </lineage>
</organism>
<dbReference type="Gene3D" id="3.40.30.10">
    <property type="entry name" value="Glutaredoxin"/>
    <property type="match status" value="1"/>
</dbReference>
<dbReference type="Proteomes" id="UP000296352">
    <property type="component" value="Chromosome"/>
</dbReference>
<evidence type="ECO:0000256" key="1">
    <source>
        <dbReference type="SAM" id="MobiDB-lite"/>
    </source>
</evidence>
<dbReference type="KEGG" id="cee:CENDO_10450"/>
<dbReference type="RefSeq" id="WP_136141939.1">
    <property type="nucleotide sequence ID" value="NZ_CP039247.1"/>
</dbReference>
<feature type="domain" description="Thioredoxin-like fold" evidence="3">
    <location>
        <begin position="119"/>
        <end position="290"/>
    </location>
</feature>
<feature type="chain" id="PRO_5039149049" evidence="2">
    <location>
        <begin position="21"/>
        <end position="295"/>
    </location>
</feature>
<dbReference type="OrthoDB" id="117402at2"/>
<proteinExistence type="predicted"/>
<keyword evidence="5" id="KW-1185">Reference proteome</keyword>
<dbReference type="SUPFAM" id="SSF52833">
    <property type="entry name" value="Thioredoxin-like"/>
    <property type="match status" value="1"/>
</dbReference>
<protein>
    <submittedName>
        <fullName evidence="4">DSBA-like thioredoxin domain protein</fullName>
    </submittedName>
</protein>